<keyword evidence="5" id="KW-0547">Nucleotide-binding</keyword>
<organism evidence="10 11">
    <name type="scientific">Coptis chinensis</name>
    <dbReference type="NCBI Taxonomy" id="261450"/>
    <lineage>
        <taxon>Eukaryota</taxon>
        <taxon>Viridiplantae</taxon>
        <taxon>Streptophyta</taxon>
        <taxon>Embryophyta</taxon>
        <taxon>Tracheophyta</taxon>
        <taxon>Spermatophyta</taxon>
        <taxon>Magnoliopsida</taxon>
        <taxon>Ranunculales</taxon>
        <taxon>Ranunculaceae</taxon>
        <taxon>Coptidoideae</taxon>
        <taxon>Coptis</taxon>
    </lineage>
</organism>
<dbReference type="Gene3D" id="1.10.8.430">
    <property type="entry name" value="Helical domain of apoptotic protease-activating factors"/>
    <property type="match status" value="1"/>
</dbReference>
<feature type="repeat" description="WD" evidence="6">
    <location>
        <begin position="1282"/>
        <end position="1323"/>
    </location>
</feature>
<keyword evidence="5" id="KW-0067">ATP-binding</keyword>
<dbReference type="InterPro" id="IPR001680">
    <property type="entry name" value="WD40_rpt"/>
</dbReference>
<evidence type="ECO:0000256" key="2">
    <source>
        <dbReference type="ARBA" id="ARBA00022574"/>
    </source>
</evidence>
<feature type="domain" description="AAA+ ATPase" evidence="9">
    <location>
        <begin position="176"/>
        <end position="313"/>
    </location>
</feature>
<dbReference type="SUPFAM" id="SSF50978">
    <property type="entry name" value="WD40 repeat-like"/>
    <property type="match status" value="1"/>
</dbReference>
<feature type="coiled-coil region" evidence="7">
    <location>
        <begin position="1208"/>
        <end position="1235"/>
    </location>
</feature>
<dbReference type="InterPro" id="IPR032675">
    <property type="entry name" value="LRR_dom_sf"/>
</dbReference>
<dbReference type="InterPro" id="IPR002182">
    <property type="entry name" value="NB-ARC"/>
</dbReference>
<feature type="coiled-coil region" evidence="7">
    <location>
        <begin position="38"/>
        <end position="100"/>
    </location>
</feature>
<keyword evidence="3" id="KW-0677">Repeat</keyword>
<reference evidence="10 11" key="1">
    <citation type="submission" date="2020-10" db="EMBL/GenBank/DDBJ databases">
        <title>The Coptis chinensis genome and diversification of protoberbering-type alkaloids.</title>
        <authorList>
            <person name="Wang B."/>
            <person name="Shu S."/>
            <person name="Song C."/>
            <person name="Liu Y."/>
        </authorList>
    </citation>
    <scope>NUCLEOTIDE SEQUENCE [LARGE SCALE GENOMIC DNA]</scope>
    <source>
        <strain evidence="10">HL-2020</strain>
        <tissue evidence="10">Leaf</tissue>
    </source>
</reference>
<evidence type="ECO:0000256" key="3">
    <source>
        <dbReference type="ARBA" id="ARBA00022737"/>
    </source>
</evidence>
<evidence type="ECO:0000256" key="6">
    <source>
        <dbReference type="PROSITE-ProRule" id="PRU00221"/>
    </source>
</evidence>
<gene>
    <name evidence="10" type="ORF">IFM89_030345</name>
</gene>
<dbReference type="FunFam" id="3.40.50.300:FF:001091">
    <property type="entry name" value="Probable disease resistance protein At1g61300"/>
    <property type="match status" value="1"/>
</dbReference>
<accession>A0A835IHC9</accession>
<comment type="caution">
    <text evidence="10">The sequence shown here is derived from an EMBL/GenBank/DDBJ whole genome shotgun (WGS) entry which is preliminary data.</text>
</comment>
<dbReference type="InterPro" id="IPR019775">
    <property type="entry name" value="WD40_repeat_CS"/>
</dbReference>
<dbReference type="PRINTS" id="PR00364">
    <property type="entry name" value="DISEASERSIST"/>
</dbReference>
<dbReference type="PROSITE" id="PS00678">
    <property type="entry name" value="WD_REPEATS_1"/>
    <property type="match status" value="1"/>
</dbReference>
<evidence type="ECO:0000313" key="10">
    <source>
        <dbReference type="EMBL" id="KAF9616578.1"/>
    </source>
</evidence>
<dbReference type="Gene3D" id="3.40.50.300">
    <property type="entry name" value="P-loop containing nucleotide triphosphate hydrolases"/>
    <property type="match status" value="1"/>
</dbReference>
<dbReference type="Pfam" id="PF23247">
    <property type="entry name" value="LRR_RPS2"/>
    <property type="match status" value="2"/>
</dbReference>
<dbReference type="GO" id="GO:0006952">
    <property type="term" value="P:defense response"/>
    <property type="evidence" value="ECO:0007669"/>
    <property type="project" value="UniProtKB-KW"/>
</dbReference>
<dbReference type="OrthoDB" id="189968at2759"/>
<dbReference type="SMART" id="SM00382">
    <property type="entry name" value="AAA"/>
    <property type="match status" value="1"/>
</dbReference>
<evidence type="ECO:0000256" key="1">
    <source>
        <dbReference type="ARBA" id="ARBA00008894"/>
    </source>
</evidence>
<dbReference type="SUPFAM" id="SSF52058">
    <property type="entry name" value="L domain-like"/>
    <property type="match status" value="1"/>
</dbReference>
<dbReference type="InterPro" id="IPR042197">
    <property type="entry name" value="Apaf_helical"/>
</dbReference>
<keyword evidence="7" id="KW-0175">Coiled coil</keyword>
<dbReference type="Gene3D" id="3.80.10.10">
    <property type="entry name" value="Ribonuclease Inhibitor"/>
    <property type="match status" value="3"/>
</dbReference>
<dbReference type="InterPro" id="IPR055414">
    <property type="entry name" value="LRR_R13L4/SHOC2-like"/>
</dbReference>
<dbReference type="SUPFAM" id="SSF52540">
    <property type="entry name" value="P-loop containing nucleoside triphosphate hydrolases"/>
    <property type="match status" value="1"/>
</dbReference>
<dbReference type="Proteomes" id="UP000631114">
    <property type="component" value="Unassembled WGS sequence"/>
</dbReference>
<dbReference type="EMBL" id="JADFTS010000003">
    <property type="protein sequence ID" value="KAF9616578.1"/>
    <property type="molecule type" value="Genomic_DNA"/>
</dbReference>
<evidence type="ECO:0000256" key="7">
    <source>
        <dbReference type="SAM" id="Coils"/>
    </source>
</evidence>
<dbReference type="Gene3D" id="2.130.10.10">
    <property type="entry name" value="YVTN repeat-like/Quinoprotein amine dehydrogenase"/>
    <property type="match status" value="2"/>
</dbReference>
<evidence type="ECO:0000256" key="5">
    <source>
        <dbReference type="ARBA" id="ARBA00022840"/>
    </source>
</evidence>
<dbReference type="InterPro" id="IPR050905">
    <property type="entry name" value="Plant_NBS-LRR"/>
</dbReference>
<dbReference type="GO" id="GO:0043531">
    <property type="term" value="F:ADP binding"/>
    <property type="evidence" value="ECO:0007669"/>
    <property type="project" value="InterPro"/>
</dbReference>
<dbReference type="PANTHER" id="PTHR33463:SF218">
    <property type="entry name" value="DISEASE RESISTANCE PROTEIN RPS2-LIKE"/>
    <property type="match status" value="1"/>
</dbReference>
<dbReference type="InterPro" id="IPR057135">
    <property type="entry name" value="At4g27190-like_LRR"/>
</dbReference>
<dbReference type="InterPro" id="IPR036322">
    <property type="entry name" value="WD40_repeat_dom_sf"/>
</dbReference>
<dbReference type="Pfam" id="PF00400">
    <property type="entry name" value="WD40"/>
    <property type="match status" value="2"/>
</dbReference>
<dbReference type="SMART" id="SM00320">
    <property type="entry name" value="WD40"/>
    <property type="match status" value="5"/>
</dbReference>
<protein>
    <recommendedName>
        <fullName evidence="9">AAA+ ATPase domain-containing protein</fullName>
    </recommendedName>
</protein>
<sequence>MILEILAIVVTPVTEMGKSFLSAMKRQISYVTNYGENIQNLNSHMSRLKATKEDVQSSVDEATRRLEEPLQTVLDWLEKTGKLEEEMRVLNEEVEANRKRLKGLCPDLGSRMRLSKQAVRKTMDVSGCLQEQGNFNSVSRVPAPPCVELARMDSVLATVSRELIMQEVMEGLQNVSIHSVGVHGMGGIGKTTLVRNLNNELQSSHLFKTVIMVTVSKDPDLKVVQDNIAARLGLPLQSESSALTRAVKLFERLKAEKTVLIILDDVWEKLKVAEIGLPLGSEHMGCKVILTTRNREVCEQMKIHRIIKMEPLTEDESRTLFLEKTGKVAMLPNLRPIAKEIVRRCKGSPLAIVTLASVLREAEEFEWTNALRVLENPAPCDLKGIMPEVITSLRYSYDHLSSSEIKQCFLFCCLYPEDYNIYLPDLRCYGIGEGFLKVNGTLEDAYNKLLSFVVKLKKCCLLLDGDKDMCVKLHDVVRDVALLIASDDENGFLACVDGGLRNLPDGEKLKECKRISLMRNKNLVLSLPLECPRLRSLIIRDNDNINSEGDSFFEGTKALVVLDLRGSPLWKPELSVPESLSYLTSIRTLNLHDCDLLNKVSLLGGMKNLELLSMRRSRIEKLPEEIGNLTNLRSLDLRDAKLFTVARNSISRLSNLEELMVNTFIGWNTYSKNGEPNASFAEVASLTHLSLLQIVVRSNVSHNRPCSWDNVKRFIVSITNKSKTSYAPVVEGDIWNSCELQLDEVNPIEHWVSKLLSNSKVKRMKLNDCNGFKSVADLDTVGSLKQLEDLQVSGCDEIEYLVSIEEAKKAPQDLFVRLKELWMYDMERMEKIIHSQAPSCRFLEQLSFLQLVKCRRLKNIFSSNLLSPAKRLGNLQVVIISECHALQEVFNTEEGGFVQPEVTDIGGTPAMLFGLRYMELDELPELISIWKGVIPVGSLENLKELKVRNCSGLEYLLSTIMAERLQNLENLSLEECDVMEKLILSKREEEIATTSDSSTRHIIFCNTEKSPSLPTFPNLRHLTIYKCKLLENVFSFGVARDLQQLKDIMIERCDNLKEIIAREEENVNEVADHRILLPQLQTLRLKGLRSLTSLYQGDLPISCPLSYIEVIGCPNLKKLPLVAQAVSHLKRIEGETKWFEGLEWEDESLKSCFQPFFVATEAGEPGYTKKDIVGSAGEAELLGRNGKKVGEEEDGDDSEEETVDEKRYRLGMEQLEKFRKKVEEEEEDVEESDDEYDGKVGRRNLMVADLLQKEQLVDSGRVRRLIASRVQKPEIGDGFRLLVRHRQSVTAVALAEDDMKGFSASKDGTIIQWNVEKGKSEKYIWPTKEVLSSHGAKNPQNPSTKWSKHILALAASSDGRYLATGGLDRHVHLWDTRTRQHIQLWNAEDRAYMDTLFGHQGEVLTIDCLRKERLLTVGTGSNNALCGRCGGITVSFFRAPATSLECCSFISNDEFLSGSDDGSLELWNTLRKKPAYIIKNAHAAFALDDNCEAKDDAPSNGDYTENGSKKAISYCTSALSWVGAVTVCRSSDLAASGAGNGVVRLWTVDSDNKRVQPLYDLPLVDIGWVCQFLAFAKSGRFLVAGVGQEPRLGRWGRIPASKNGVLLQSLSILEEEKSH</sequence>
<dbReference type="InterPro" id="IPR003593">
    <property type="entry name" value="AAA+_ATPase"/>
</dbReference>
<dbReference type="PROSITE" id="PS50082">
    <property type="entry name" value="WD_REPEATS_2"/>
    <property type="match status" value="2"/>
</dbReference>
<evidence type="ECO:0000259" key="9">
    <source>
        <dbReference type="SMART" id="SM00382"/>
    </source>
</evidence>
<dbReference type="PANTHER" id="PTHR33463">
    <property type="entry name" value="NB-ARC DOMAIN-CONTAINING PROTEIN-RELATED"/>
    <property type="match status" value="1"/>
</dbReference>
<evidence type="ECO:0000256" key="8">
    <source>
        <dbReference type="SAM" id="MobiDB-lite"/>
    </source>
</evidence>
<dbReference type="InterPro" id="IPR027417">
    <property type="entry name" value="P-loop_NTPase"/>
</dbReference>
<proteinExistence type="inferred from homology"/>
<dbReference type="InterPro" id="IPR015943">
    <property type="entry name" value="WD40/YVTN_repeat-like_dom_sf"/>
</dbReference>
<evidence type="ECO:0000313" key="11">
    <source>
        <dbReference type="Proteomes" id="UP000631114"/>
    </source>
</evidence>
<keyword evidence="2 6" id="KW-0853">WD repeat</keyword>
<feature type="repeat" description="WD" evidence="6">
    <location>
        <begin position="1350"/>
        <end position="1384"/>
    </location>
</feature>
<feature type="region of interest" description="Disordered" evidence="8">
    <location>
        <begin position="1183"/>
        <end position="1204"/>
    </location>
</feature>
<keyword evidence="11" id="KW-1185">Reference proteome</keyword>
<keyword evidence="4" id="KW-0611">Plant defense</keyword>
<comment type="similarity">
    <text evidence="1">Belongs to the disease resistance NB-LRR family.</text>
</comment>
<dbReference type="Pfam" id="PF23598">
    <property type="entry name" value="LRR_14"/>
    <property type="match status" value="1"/>
</dbReference>
<name>A0A835IHC9_9MAGN</name>
<dbReference type="Pfam" id="PF00931">
    <property type="entry name" value="NB-ARC"/>
    <property type="match status" value="1"/>
</dbReference>
<feature type="compositionally biased region" description="Acidic residues" evidence="8">
    <location>
        <begin position="1191"/>
        <end position="1203"/>
    </location>
</feature>
<feature type="coiled-coil region" evidence="7">
    <location>
        <begin position="1046"/>
        <end position="1073"/>
    </location>
</feature>
<dbReference type="GO" id="GO:0005524">
    <property type="term" value="F:ATP binding"/>
    <property type="evidence" value="ECO:0007669"/>
    <property type="project" value="UniProtKB-KW"/>
</dbReference>
<evidence type="ECO:0000256" key="4">
    <source>
        <dbReference type="ARBA" id="ARBA00022821"/>
    </source>
</evidence>